<dbReference type="Proteomes" id="UP000620124">
    <property type="component" value="Unassembled WGS sequence"/>
</dbReference>
<protein>
    <recommendedName>
        <fullName evidence="6">Extracellular serine-rich protein</fullName>
    </recommendedName>
</protein>
<organism evidence="4 5">
    <name type="scientific">Mycena venus</name>
    <dbReference type="NCBI Taxonomy" id="2733690"/>
    <lineage>
        <taxon>Eukaryota</taxon>
        <taxon>Fungi</taxon>
        <taxon>Dikarya</taxon>
        <taxon>Basidiomycota</taxon>
        <taxon>Agaricomycotina</taxon>
        <taxon>Agaricomycetes</taxon>
        <taxon>Agaricomycetidae</taxon>
        <taxon>Agaricales</taxon>
        <taxon>Marasmiineae</taxon>
        <taxon>Mycenaceae</taxon>
        <taxon>Mycena</taxon>
    </lineage>
</organism>
<evidence type="ECO:0000256" key="3">
    <source>
        <dbReference type="SAM" id="SignalP"/>
    </source>
</evidence>
<dbReference type="AlphaFoldDB" id="A0A8H6YTF3"/>
<dbReference type="CDD" id="cd00920">
    <property type="entry name" value="Cupredoxin"/>
    <property type="match status" value="1"/>
</dbReference>
<feature type="region of interest" description="Disordered" evidence="1">
    <location>
        <begin position="228"/>
        <end position="263"/>
    </location>
</feature>
<feature type="compositionally biased region" description="Low complexity" evidence="1">
    <location>
        <begin position="228"/>
        <end position="239"/>
    </location>
</feature>
<dbReference type="InterPro" id="IPR052953">
    <property type="entry name" value="Ser-rich/MCO-related"/>
</dbReference>
<feature type="transmembrane region" description="Helical" evidence="2">
    <location>
        <begin position="268"/>
        <end position="291"/>
    </location>
</feature>
<reference evidence="4" key="1">
    <citation type="submission" date="2020-05" db="EMBL/GenBank/DDBJ databases">
        <title>Mycena genomes resolve the evolution of fungal bioluminescence.</title>
        <authorList>
            <person name="Tsai I.J."/>
        </authorList>
    </citation>
    <scope>NUCLEOTIDE SEQUENCE</scope>
    <source>
        <strain evidence="4">CCC161011</strain>
    </source>
</reference>
<feature type="chain" id="PRO_5034627141" description="Extracellular serine-rich protein" evidence="3">
    <location>
        <begin position="18"/>
        <end position="376"/>
    </location>
</feature>
<evidence type="ECO:0000313" key="4">
    <source>
        <dbReference type="EMBL" id="KAF7364552.1"/>
    </source>
</evidence>
<dbReference type="PANTHER" id="PTHR34883:SF15">
    <property type="entry name" value="EXTRACELLULAR SERINE-RICH PROTEIN"/>
    <property type="match status" value="1"/>
</dbReference>
<feature type="signal peptide" evidence="3">
    <location>
        <begin position="1"/>
        <end position="17"/>
    </location>
</feature>
<keyword evidence="2" id="KW-0812">Transmembrane</keyword>
<evidence type="ECO:0008006" key="6">
    <source>
        <dbReference type="Google" id="ProtNLM"/>
    </source>
</evidence>
<keyword evidence="2" id="KW-0472">Membrane</keyword>
<dbReference type="PANTHER" id="PTHR34883">
    <property type="entry name" value="SERINE-RICH PROTEIN, PUTATIVE-RELATED-RELATED"/>
    <property type="match status" value="1"/>
</dbReference>
<dbReference type="EMBL" id="JACAZI010000003">
    <property type="protein sequence ID" value="KAF7364552.1"/>
    <property type="molecule type" value="Genomic_DNA"/>
</dbReference>
<keyword evidence="2" id="KW-1133">Transmembrane helix</keyword>
<proteinExistence type="predicted"/>
<keyword evidence="5" id="KW-1185">Reference proteome</keyword>
<feature type="region of interest" description="Disordered" evidence="1">
    <location>
        <begin position="183"/>
        <end position="207"/>
    </location>
</feature>
<sequence>MRTSVFAVFVTFALAYGQQVIQVAVGGGGGAPQFNPNKFNAANGTIIRFQFTGNPGNHTVTQSSFAKPCEPMAGGFDSGWISVPTQLNPPPEWNITVTNDQVPIWFYCKQLTDIQVVEGPKPHCNQGMLGAVNIGGKSFDIWTAAAAAATTVGQAQGGLGGIAATATAPPFIPFGAVLITGDSDTTTVTPPPRQSEPMSLPGTSNKGTSSIPSTLLFAASNNVTSSTSSTSLSAVSNNVPSPTPGEVLPAPGSSETSQLGRTAKKPTVGAIVGGIVGAFLLVTGILVAFWCHRRRRLNCLAEDLTPQPYSTQMAASNSVPVQNSQHSKRTPRGVTSTSAMASRVSPDIPTSELAWALYHRMQNQDFAGSPPPPGYV</sequence>
<keyword evidence="3" id="KW-0732">Signal</keyword>
<evidence type="ECO:0000256" key="1">
    <source>
        <dbReference type="SAM" id="MobiDB-lite"/>
    </source>
</evidence>
<gene>
    <name evidence="4" type="ORF">MVEN_00324200</name>
</gene>
<dbReference type="SUPFAM" id="SSF49503">
    <property type="entry name" value="Cupredoxins"/>
    <property type="match status" value="1"/>
</dbReference>
<dbReference type="CDD" id="cd12087">
    <property type="entry name" value="TM_EGFR-like"/>
    <property type="match status" value="1"/>
</dbReference>
<dbReference type="InterPro" id="IPR008972">
    <property type="entry name" value="Cupredoxin"/>
</dbReference>
<comment type="caution">
    <text evidence="4">The sequence shown here is derived from an EMBL/GenBank/DDBJ whole genome shotgun (WGS) entry which is preliminary data.</text>
</comment>
<evidence type="ECO:0000313" key="5">
    <source>
        <dbReference type="Proteomes" id="UP000620124"/>
    </source>
</evidence>
<name>A0A8H6YTF3_9AGAR</name>
<dbReference type="OrthoDB" id="2331100at2759"/>
<dbReference type="Gene3D" id="2.60.40.420">
    <property type="entry name" value="Cupredoxins - blue copper proteins"/>
    <property type="match status" value="1"/>
</dbReference>
<evidence type="ECO:0000256" key="2">
    <source>
        <dbReference type="SAM" id="Phobius"/>
    </source>
</evidence>
<feature type="region of interest" description="Disordered" evidence="1">
    <location>
        <begin position="314"/>
        <end position="345"/>
    </location>
</feature>
<accession>A0A8H6YTF3</accession>
<feature type="compositionally biased region" description="Polar residues" evidence="1">
    <location>
        <begin position="314"/>
        <end position="325"/>
    </location>
</feature>